<dbReference type="EMBL" id="VSRR010011133">
    <property type="protein sequence ID" value="MPC52767.1"/>
    <property type="molecule type" value="Genomic_DNA"/>
</dbReference>
<dbReference type="GO" id="GO:0003677">
    <property type="term" value="F:DNA binding"/>
    <property type="evidence" value="ECO:0007669"/>
    <property type="project" value="InterPro"/>
</dbReference>
<protein>
    <submittedName>
        <fullName evidence="2">DNA polymerase epsilon subunit 2</fullName>
    </submittedName>
</protein>
<proteinExistence type="predicted"/>
<dbReference type="AlphaFoldDB" id="A0A5B7G5C0"/>
<gene>
    <name evidence="2" type="primary">POLE2_1</name>
    <name evidence="2" type="ORF">E2C01_046644</name>
</gene>
<dbReference type="Gene3D" id="1.10.8.60">
    <property type="match status" value="1"/>
</dbReference>
<evidence type="ECO:0000313" key="2">
    <source>
        <dbReference type="EMBL" id="MPC52767.1"/>
    </source>
</evidence>
<dbReference type="GO" id="GO:0008622">
    <property type="term" value="C:epsilon DNA polymerase complex"/>
    <property type="evidence" value="ECO:0007669"/>
    <property type="project" value="InterPro"/>
</dbReference>
<sequence length="164" mass="18809">MITKKELIWSFQLHGMHLRGDAANYLSELLEPLPQEEHKKWVDAVVDAMYKIPLASNEITKEAIYKAAQEVGSEENNDLDNILEVIDIYKIPKLVHSEAKGKYILETTTTHNLHGTAADKTALFMNRYAMIYSRTSNHELFRRRTMARSDAAMAYSLMKVCVFT</sequence>
<evidence type="ECO:0000259" key="1">
    <source>
        <dbReference type="Pfam" id="PF12213"/>
    </source>
</evidence>
<reference evidence="2 3" key="1">
    <citation type="submission" date="2019-05" db="EMBL/GenBank/DDBJ databases">
        <title>Another draft genome of Portunus trituberculatus and its Hox gene families provides insights of decapod evolution.</title>
        <authorList>
            <person name="Jeong J.-H."/>
            <person name="Song I."/>
            <person name="Kim S."/>
            <person name="Choi T."/>
            <person name="Kim D."/>
            <person name="Ryu S."/>
            <person name="Kim W."/>
        </authorList>
    </citation>
    <scope>NUCLEOTIDE SEQUENCE [LARGE SCALE GENOMIC DNA]</scope>
    <source>
        <tissue evidence="2">Muscle</tissue>
    </source>
</reference>
<dbReference type="InterPro" id="IPR016266">
    <property type="entry name" value="POLE2"/>
</dbReference>
<dbReference type="PANTHER" id="PTHR12708">
    <property type="entry name" value="DNA POLYMERASE EPSILON SUBUNIT B"/>
    <property type="match status" value="1"/>
</dbReference>
<feature type="domain" description="DNA polymerase epsilon subunit B N-terminal" evidence="1">
    <location>
        <begin position="4"/>
        <end position="70"/>
    </location>
</feature>
<comment type="caution">
    <text evidence="2">The sequence shown here is derived from an EMBL/GenBank/DDBJ whole genome shotgun (WGS) entry which is preliminary data.</text>
</comment>
<dbReference type="PANTHER" id="PTHR12708:SF0">
    <property type="entry name" value="DNA POLYMERASE EPSILON SUBUNIT 2"/>
    <property type="match status" value="1"/>
</dbReference>
<dbReference type="Pfam" id="PF12213">
    <property type="entry name" value="Dpoe2NT"/>
    <property type="match status" value="1"/>
</dbReference>
<dbReference type="OrthoDB" id="10254730at2759"/>
<accession>A0A5B7G5C0</accession>
<dbReference type="GO" id="GO:0042276">
    <property type="term" value="P:error-prone translesion synthesis"/>
    <property type="evidence" value="ECO:0007669"/>
    <property type="project" value="TreeGrafter"/>
</dbReference>
<evidence type="ECO:0000313" key="3">
    <source>
        <dbReference type="Proteomes" id="UP000324222"/>
    </source>
</evidence>
<dbReference type="InterPro" id="IPR024639">
    <property type="entry name" value="DNA_pol_e_bsu_N"/>
</dbReference>
<name>A0A5B7G5C0_PORTR</name>
<dbReference type="GO" id="GO:0006261">
    <property type="term" value="P:DNA-templated DNA replication"/>
    <property type="evidence" value="ECO:0007669"/>
    <property type="project" value="InterPro"/>
</dbReference>
<dbReference type="Proteomes" id="UP000324222">
    <property type="component" value="Unassembled WGS sequence"/>
</dbReference>
<organism evidence="2 3">
    <name type="scientific">Portunus trituberculatus</name>
    <name type="common">Swimming crab</name>
    <name type="synonym">Neptunus trituberculatus</name>
    <dbReference type="NCBI Taxonomy" id="210409"/>
    <lineage>
        <taxon>Eukaryota</taxon>
        <taxon>Metazoa</taxon>
        <taxon>Ecdysozoa</taxon>
        <taxon>Arthropoda</taxon>
        <taxon>Crustacea</taxon>
        <taxon>Multicrustacea</taxon>
        <taxon>Malacostraca</taxon>
        <taxon>Eumalacostraca</taxon>
        <taxon>Eucarida</taxon>
        <taxon>Decapoda</taxon>
        <taxon>Pleocyemata</taxon>
        <taxon>Brachyura</taxon>
        <taxon>Eubrachyura</taxon>
        <taxon>Portunoidea</taxon>
        <taxon>Portunidae</taxon>
        <taxon>Portuninae</taxon>
        <taxon>Portunus</taxon>
    </lineage>
</organism>
<keyword evidence="3" id="KW-1185">Reference proteome</keyword>